<feature type="domain" description="Fe/B12 periplasmic-binding" evidence="6">
    <location>
        <begin position="69"/>
        <end position="347"/>
    </location>
</feature>
<organism evidence="7 10">
    <name type="scientific">Streptomyces radicis</name>
    <dbReference type="NCBI Taxonomy" id="1750517"/>
    <lineage>
        <taxon>Bacteria</taxon>
        <taxon>Bacillati</taxon>
        <taxon>Actinomycetota</taxon>
        <taxon>Actinomycetes</taxon>
        <taxon>Kitasatosporales</taxon>
        <taxon>Streptomycetaceae</taxon>
        <taxon>Streptomyces</taxon>
    </lineage>
</organism>
<dbReference type="Proteomes" id="UP000275024">
    <property type="component" value="Unassembled WGS sequence"/>
</dbReference>
<accession>A0A3A9VT02</accession>
<dbReference type="OrthoDB" id="7941913at2"/>
<evidence type="ECO:0000313" key="10">
    <source>
        <dbReference type="Proteomes" id="UP000275024"/>
    </source>
</evidence>
<dbReference type="PANTHER" id="PTHR30532">
    <property type="entry name" value="IRON III DICITRATE-BINDING PERIPLASMIC PROTEIN"/>
    <property type="match status" value="1"/>
</dbReference>
<gene>
    <name evidence="8" type="ORF">D7318_29550</name>
    <name evidence="7" type="ORF">D7319_29980</name>
</gene>
<evidence type="ECO:0000256" key="3">
    <source>
        <dbReference type="ARBA" id="ARBA00022448"/>
    </source>
</evidence>
<comment type="similarity">
    <text evidence="2">Belongs to the bacterial solute-binding protein 8 family.</text>
</comment>
<dbReference type="InterPro" id="IPR051313">
    <property type="entry name" value="Bact_iron-sidero_bind"/>
</dbReference>
<reference evidence="9 10" key="1">
    <citation type="submission" date="2018-09" db="EMBL/GenBank/DDBJ databases">
        <title>Streptomyces sp. nov. DS1-2, an endophytic actinomycete isolated from roots of Dendrobium scabrilingue.</title>
        <authorList>
            <person name="Kuncharoen N."/>
            <person name="Kudo T."/>
            <person name="Ohkuma M."/>
            <person name="Yuki M."/>
            <person name="Tanasupawat S."/>
        </authorList>
    </citation>
    <scope>NUCLEOTIDE SEQUENCE [LARGE SCALE GENOMIC DNA]</scope>
    <source>
        <strain evidence="7 10">AZ1-7</strain>
        <strain evidence="8 9">DS1-2</strain>
    </source>
</reference>
<evidence type="ECO:0000313" key="9">
    <source>
        <dbReference type="Proteomes" id="UP000268652"/>
    </source>
</evidence>
<evidence type="ECO:0000256" key="5">
    <source>
        <dbReference type="SAM" id="SignalP"/>
    </source>
</evidence>
<evidence type="ECO:0000313" key="7">
    <source>
        <dbReference type="EMBL" id="RKN04018.1"/>
    </source>
</evidence>
<sequence>MRAAALTRRRLVAAGGALGAATTLAACGGEGGGDTGDGSGNGRGGDGGSGAWTFTDDRDETVTLDARPETLVAYVGSASALADYGITCAGVFGPTLLADGEPDVQAANLDVDALTVVGNAWGEFNIETYARLEPDLLISDIRQHPDLWYVPEDSADDILGLAPGVGILGADTTLRTMLERYAELAAALGADLRSAPVTEARERFDAAAESLRRAASDNPGIRVLALSATEDKVWFAVPADLPDLAYFAELGVAFVTPESPDPGGVWQSVSWENADLLPADLILVDSRTGNLQPDQLADTKPTWNGLPAVRAGQVVSWAPEPASSYAHCAPIVEGLARAVRDAAPTGA</sequence>
<dbReference type="EMBL" id="RBDX01000041">
    <property type="protein sequence ID" value="RKN04018.1"/>
    <property type="molecule type" value="Genomic_DNA"/>
</dbReference>
<protein>
    <submittedName>
        <fullName evidence="7">ABC transporter substrate-binding protein</fullName>
    </submittedName>
</protein>
<dbReference type="GO" id="GO:0030288">
    <property type="term" value="C:outer membrane-bounded periplasmic space"/>
    <property type="evidence" value="ECO:0007669"/>
    <property type="project" value="TreeGrafter"/>
</dbReference>
<dbReference type="PANTHER" id="PTHR30532:SF24">
    <property type="entry name" value="FERRIC ENTEROBACTIN-BINDING PERIPLASMIC PROTEIN FEPB"/>
    <property type="match status" value="1"/>
</dbReference>
<keyword evidence="4 5" id="KW-0732">Signal</keyword>
<evidence type="ECO:0000256" key="2">
    <source>
        <dbReference type="ARBA" id="ARBA00008814"/>
    </source>
</evidence>
<dbReference type="EMBL" id="RBDY01000040">
    <property type="protein sequence ID" value="RKN14197.1"/>
    <property type="molecule type" value="Genomic_DNA"/>
</dbReference>
<comment type="caution">
    <text evidence="7">The sequence shown here is derived from an EMBL/GenBank/DDBJ whole genome shotgun (WGS) entry which is preliminary data.</text>
</comment>
<evidence type="ECO:0000259" key="6">
    <source>
        <dbReference type="PROSITE" id="PS50983"/>
    </source>
</evidence>
<dbReference type="SUPFAM" id="SSF53807">
    <property type="entry name" value="Helical backbone' metal receptor"/>
    <property type="match status" value="1"/>
</dbReference>
<dbReference type="PROSITE" id="PS51257">
    <property type="entry name" value="PROKAR_LIPOPROTEIN"/>
    <property type="match status" value="1"/>
</dbReference>
<dbReference type="Gene3D" id="3.40.50.1980">
    <property type="entry name" value="Nitrogenase molybdenum iron protein domain"/>
    <property type="match status" value="2"/>
</dbReference>
<dbReference type="Proteomes" id="UP000268652">
    <property type="component" value="Unassembled WGS sequence"/>
</dbReference>
<dbReference type="GO" id="GO:1901678">
    <property type="term" value="P:iron coordination entity transport"/>
    <property type="evidence" value="ECO:0007669"/>
    <property type="project" value="UniProtKB-ARBA"/>
</dbReference>
<name>A0A3A9VT02_9ACTN</name>
<keyword evidence="9" id="KW-1185">Reference proteome</keyword>
<keyword evidence="3" id="KW-0813">Transport</keyword>
<dbReference type="PROSITE" id="PS50983">
    <property type="entry name" value="FE_B12_PBP"/>
    <property type="match status" value="1"/>
</dbReference>
<evidence type="ECO:0000256" key="4">
    <source>
        <dbReference type="ARBA" id="ARBA00022729"/>
    </source>
</evidence>
<dbReference type="AlphaFoldDB" id="A0A3A9VT02"/>
<comment type="subcellular location">
    <subcellularLocation>
        <location evidence="1">Cell envelope</location>
    </subcellularLocation>
</comment>
<feature type="signal peptide" evidence="5">
    <location>
        <begin position="1"/>
        <end position="25"/>
    </location>
</feature>
<dbReference type="RefSeq" id="WP_120700314.1">
    <property type="nucleotide sequence ID" value="NZ_RBDX01000041.1"/>
</dbReference>
<proteinExistence type="inferred from homology"/>
<feature type="chain" id="PRO_5039391423" evidence="5">
    <location>
        <begin position="26"/>
        <end position="347"/>
    </location>
</feature>
<dbReference type="Pfam" id="PF01497">
    <property type="entry name" value="Peripla_BP_2"/>
    <property type="match status" value="1"/>
</dbReference>
<evidence type="ECO:0000313" key="8">
    <source>
        <dbReference type="EMBL" id="RKN14197.1"/>
    </source>
</evidence>
<dbReference type="InterPro" id="IPR002491">
    <property type="entry name" value="ABC_transptr_periplasmic_BD"/>
</dbReference>
<evidence type="ECO:0000256" key="1">
    <source>
        <dbReference type="ARBA" id="ARBA00004196"/>
    </source>
</evidence>